<comment type="caution">
    <text evidence="2">The sequence shown here is derived from an EMBL/GenBank/DDBJ whole genome shotgun (WGS) entry which is preliminary data.</text>
</comment>
<evidence type="ECO:0000313" key="3">
    <source>
        <dbReference type="Proteomes" id="UP000600918"/>
    </source>
</evidence>
<gene>
    <name evidence="2" type="ORF">H0235_000034</name>
</gene>
<keyword evidence="3" id="KW-1185">Reference proteome</keyword>
<feature type="compositionally biased region" description="Basic residues" evidence="1">
    <location>
        <begin position="1"/>
        <end position="11"/>
    </location>
</feature>
<dbReference type="Proteomes" id="UP000600918">
    <property type="component" value="Unassembled WGS sequence"/>
</dbReference>
<reference evidence="2" key="1">
    <citation type="journal article" date="2020" name="G3 (Bethesda)">
        <title>High-Quality Assemblies for Three Invasive Social Wasps from the &lt;i&gt;Vespula&lt;/i&gt; Genus.</title>
        <authorList>
            <person name="Harrop T.W.R."/>
            <person name="Guhlin J."/>
            <person name="McLaughlin G.M."/>
            <person name="Permina E."/>
            <person name="Stockwell P."/>
            <person name="Gilligan J."/>
            <person name="Le Lec M.F."/>
            <person name="Gruber M.A.M."/>
            <person name="Quinn O."/>
            <person name="Lovegrove M."/>
            <person name="Duncan E.J."/>
            <person name="Remnant E.J."/>
            <person name="Van Eeckhoven J."/>
            <person name="Graham B."/>
            <person name="Knapp R.A."/>
            <person name="Langford K.W."/>
            <person name="Kronenberg Z."/>
            <person name="Press M.O."/>
            <person name="Eacker S.M."/>
            <person name="Wilson-Rankin E.E."/>
            <person name="Purcell J."/>
            <person name="Lester P.J."/>
            <person name="Dearden P.K."/>
        </authorList>
    </citation>
    <scope>NUCLEOTIDE SEQUENCE</scope>
    <source>
        <strain evidence="2">Volc-1</strain>
    </source>
</reference>
<organism evidence="2 3">
    <name type="scientific">Vespula pensylvanica</name>
    <name type="common">Western yellow jacket</name>
    <name type="synonym">Wasp</name>
    <dbReference type="NCBI Taxonomy" id="30213"/>
    <lineage>
        <taxon>Eukaryota</taxon>
        <taxon>Metazoa</taxon>
        <taxon>Ecdysozoa</taxon>
        <taxon>Arthropoda</taxon>
        <taxon>Hexapoda</taxon>
        <taxon>Insecta</taxon>
        <taxon>Pterygota</taxon>
        <taxon>Neoptera</taxon>
        <taxon>Endopterygota</taxon>
        <taxon>Hymenoptera</taxon>
        <taxon>Apocrita</taxon>
        <taxon>Aculeata</taxon>
        <taxon>Vespoidea</taxon>
        <taxon>Vespidae</taxon>
        <taxon>Vespinae</taxon>
        <taxon>Vespula</taxon>
    </lineage>
</organism>
<dbReference type="AlphaFoldDB" id="A0A834UFZ9"/>
<name>A0A834UFZ9_VESPE</name>
<feature type="compositionally biased region" description="Basic and acidic residues" evidence="1">
    <location>
        <begin position="126"/>
        <end position="138"/>
    </location>
</feature>
<feature type="region of interest" description="Disordered" evidence="1">
    <location>
        <begin position="126"/>
        <end position="153"/>
    </location>
</feature>
<feature type="region of interest" description="Disordered" evidence="1">
    <location>
        <begin position="1"/>
        <end position="22"/>
    </location>
</feature>
<dbReference type="EMBL" id="JACSDY010000001">
    <property type="protein sequence ID" value="KAF7437643.1"/>
    <property type="molecule type" value="Genomic_DNA"/>
</dbReference>
<accession>A0A834UFZ9</accession>
<protein>
    <submittedName>
        <fullName evidence="2">Uncharacterized protein</fullName>
    </submittedName>
</protein>
<proteinExistence type="predicted"/>
<evidence type="ECO:0000313" key="2">
    <source>
        <dbReference type="EMBL" id="KAF7437643.1"/>
    </source>
</evidence>
<evidence type="ECO:0000256" key="1">
    <source>
        <dbReference type="SAM" id="MobiDB-lite"/>
    </source>
</evidence>
<sequence length="198" mass="22859">MAKRKAGKRGRAQIDRCSTNNRRLNSNWDMEIGVKDASRLDQARITNSDRRRHGSRRGTPPVVTVKKGDTVQRPRFHPHGYPAIGADMKEPTSLTKTTRDHRSFDPAPLSAEYLGPFSRTLHIREEARSKDNPAKRNEIQVARRGGEQRGKAQRICRPVCDLPRNGWATMENRQRQRLSFRRRFGPPPRVVNYPESWQ</sequence>
<feature type="region of interest" description="Disordered" evidence="1">
    <location>
        <begin position="178"/>
        <end position="198"/>
    </location>
</feature>
<feature type="region of interest" description="Disordered" evidence="1">
    <location>
        <begin position="43"/>
        <end position="64"/>
    </location>
</feature>